<name>A0ABY8KH45_9BACI</name>
<organism evidence="1 2">
    <name type="scientific">Lysinibacillus capsici</name>
    <dbReference type="NCBI Taxonomy" id="2115968"/>
    <lineage>
        <taxon>Bacteria</taxon>
        <taxon>Bacillati</taxon>
        <taxon>Bacillota</taxon>
        <taxon>Bacilli</taxon>
        <taxon>Bacillales</taxon>
        <taxon>Bacillaceae</taxon>
        <taxon>Lysinibacillus</taxon>
    </lineage>
</organism>
<reference evidence="1 2" key="1">
    <citation type="submission" date="2023-04" db="EMBL/GenBank/DDBJ databases">
        <title>Genomic of Lysinibacillus capsici TSBLM.</title>
        <authorList>
            <person name="Hu X.S."/>
            <person name="Yu C.H."/>
        </authorList>
    </citation>
    <scope>NUCLEOTIDE SEQUENCE [LARGE SCALE GENOMIC DNA]</scope>
    <source>
        <strain evidence="1 2">TSBLM</strain>
    </source>
</reference>
<protein>
    <recommendedName>
        <fullName evidence="3">Group-specific protein</fullName>
    </recommendedName>
</protein>
<proteinExistence type="predicted"/>
<keyword evidence="2" id="KW-1185">Reference proteome</keyword>
<dbReference type="EMBL" id="CP122283">
    <property type="protein sequence ID" value="WGF38818.1"/>
    <property type="molecule type" value="Genomic_DNA"/>
</dbReference>
<dbReference type="RefSeq" id="WP_066037513.1">
    <property type="nucleotide sequence ID" value="NZ_CP122283.1"/>
</dbReference>
<sequence length="190" mass="23196">MEIFKESDYGMENNKIIQNVKQTISGIEIGYFTTAKNYIYDEYFKYFNDDDKETKKYALLIFTCMLGNWFNKSTFVFKPEKERLKYNNEKGTKFFNFEDYITSLLDNYQNIKQEFPYMFEIIVVYLILIEKDKHMIYEEWFPEINPEIFQELREKILIPNKNLVDDCHPIKYLFREVGIKPFFKGDFFDE</sequence>
<evidence type="ECO:0000313" key="1">
    <source>
        <dbReference type="EMBL" id="WGF38818.1"/>
    </source>
</evidence>
<evidence type="ECO:0008006" key="3">
    <source>
        <dbReference type="Google" id="ProtNLM"/>
    </source>
</evidence>
<evidence type="ECO:0000313" key="2">
    <source>
        <dbReference type="Proteomes" id="UP001244564"/>
    </source>
</evidence>
<dbReference type="Proteomes" id="UP001244564">
    <property type="component" value="Chromosome"/>
</dbReference>
<gene>
    <name evidence="1" type="ORF">QBO96_00745</name>
</gene>
<accession>A0ABY8KH45</accession>